<dbReference type="GO" id="GO:0044773">
    <property type="term" value="P:mitotic DNA damage checkpoint signaling"/>
    <property type="evidence" value="ECO:0007669"/>
    <property type="project" value="TreeGrafter"/>
</dbReference>
<dbReference type="Gene3D" id="1.10.510.10">
    <property type="entry name" value="Transferase(Phosphotransferase) domain 1"/>
    <property type="match status" value="1"/>
</dbReference>
<dbReference type="PANTHER" id="PTHR44167">
    <property type="entry name" value="OVARIAN-SPECIFIC SERINE/THREONINE-PROTEIN KINASE LOK-RELATED"/>
    <property type="match status" value="1"/>
</dbReference>
<dbReference type="GO" id="GO:0005524">
    <property type="term" value="F:ATP binding"/>
    <property type="evidence" value="ECO:0007669"/>
    <property type="project" value="UniProtKB-UniRule"/>
</dbReference>
<dbReference type="GO" id="GO:0004674">
    <property type="term" value="F:protein serine/threonine kinase activity"/>
    <property type="evidence" value="ECO:0007669"/>
    <property type="project" value="TreeGrafter"/>
</dbReference>
<name>V6LAF9_9EUKA</name>
<dbReference type="AlphaFoldDB" id="V6LAF9"/>
<keyword evidence="3" id="KW-0808">Transferase</keyword>
<dbReference type="PROSITE" id="PS50011">
    <property type="entry name" value="PROTEIN_KINASE_DOM"/>
    <property type="match status" value="1"/>
</dbReference>
<keyword evidence="5" id="KW-1185">Reference proteome</keyword>
<dbReference type="OrthoDB" id="193860at2759"/>
<evidence type="ECO:0000313" key="4">
    <source>
        <dbReference type="EMBL" id="KAH0572333.1"/>
    </source>
</evidence>
<dbReference type="PROSITE" id="PS00107">
    <property type="entry name" value="PROTEIN_KINASE_ATP"/>
    <property type="match status" value="1"/>
</dbReference>
<sequence length="353" mass="40500">MLFQLTFAPGIQSTQETQFEVNFDETIQQYIDDDLHDFTFSVQTGQRKFFQIDISAMICSLFSEKSIYSLYYTTLLVSNPLTSYDSHLIKSCMFYPKILNSPSFCVESSTILQGSCIFNEKQPVVQSFQQLLEEQGLIVSSKLGYGGFGEVYEVIKDNQIFACKVSLHTQALQKEFDISQLIGSCQVNEFQKSTTFACYLMEKLYQANVSNHYDFLLKLAYSIQNIHDLNIIHSDIKLANIMQTADKNIVLIDFGTACRIGIDIPEWNCTKTHMAPEVRSHTYFGKESDIWGFGCVCLEVLVPDDLKIGIELRNNYKLGIYVSLLDKIFVDFRERITIKEVIEHMITIYDLVK</sequence>
<dbReference type="Pfam" id="PF00069">
    <property type="entry name" value="Pkinase"/>
    <property type="match status" value="1"/>
</dbReference>
<reference evidence="4" key="2">
    <citation type="submission" date="2020-12" db="EMBL/GenBank/DDBJ databases">
        <title>New Spironucleus salmonicida genome in near-complete chromosomes.</title>
        <authorList>
            <person name="Xu F."/>
            <person name="Kurt Z."/>
            <person name="Jimenez-Gonzalez A."/>
            <person name="Astvaldsson A."/>
            <person name="Andersson J.O."/>
            <person name="Svard S.G."/>
        </authorList>
    </citation>
    <scope>NUCLEOTIDE SEQUENCE</scope>
    <source>
        <strain evidence="4">ATCC 50377</strain>
    </source>
</reference>
<keyword evidence="3" id="KW-0418">Kinase</keyword>
<dbReference type="SUPFAM" id="SSF56112">
    <property type="entry name" value="Protein kinase-like (PK-like)"/>
    <property type="match status" value="1"/>
</dbReference>
<reference evidence="3 4" key="1">
    <citation type="journal article" date="2014" name="PLoS Genet.">
        <title>The Genome of Spironucleus salmonicida Highlights a Fish Pathogen Adapted to Fluctuating Environments.</title>
        <authorList>
            <person name="Xu F."/>
            <person name="Jerlstrom-Hultqvist J."/>
            <person name="Einarsson E."/>
            <person name="Astvaldsson A."/>
            <person name="Svard S.G."/>
            <person name="Andersson J.O."/>
        </authorList>
    </citation>
    <scope>NUCLEOTIDE SEQUENCE</scope>
    <source>
        <strain evidence="4">ATCC 50377</strain>
    </source>
</reference>
<dbReference type="InterPro" id="IPR000719">
    <property type="entry name" value="Prot_kinase_dom"/>
</dbReference>
<evidence type="ECO:0000313" key="3">
    <source>
        <dbReference type="EMBL" id="EST41397.1"/>
    </source>
</evidence>
<feature type="domain" description="Protein kinase" evidence="2">
    <location>
        <begin position="137"/>
        <end position="347"/>
    </location>
</feature>
<accession>V6LAF9</accession>
<dbReference type="InterPro" id="IPR011009">
    <property type="entry name" value="Kinase-like_dom_sf"/>
</dbReference>
<keyword evidence="1" id="KW-0067">ATP-binding</keyword>
<keyword evidence="1" id="KW-0547">Nucleotide-binding</keyword>
<protein>
    <submittedName>
        <fullName evidence="3">Kinase, CAMK CAMK1</fullName>
    </submittedName>
    <submittedName>
        <fullName evidence="4">Mitogen-activated protein kinase kinase kinase</fullName>
    </submittedName>
</protein>
<dbReference type="InterPro" id="IPR017441">
    <property type="entry name" value="Protein_kinase_ATP_BS"/>
</dbReference>
<dbReference type="EMBL" id="AUWU02000006">
    <property type="protein sequence ID" value="KAH0572333.1"/>
    <property type="molecule type" value="Genomic_DNA"/>
</dbReference>
<dbReference type="PANTHER" id="PTHR44167:SF25">
    <property type="entry name" value="PROTEIN KINASE DOMAIN CONTAINING PROTEIN"/>
    <property type="match status" value="1"/>
</dbReference>
<dbReference type="CDD" id="cd00180">
    <property type="entry name" value="PKc"/>
    <property type="match status" value="1"/>
</dbReference>
<evidence type="ECO:0000256" key="1">
    <source>
        <dbReference type="PROSITE-ProRule" id="PRU10141"/>
    </source>
</evidence>
<dbReference type="Proteomes" id="UP000018208">
    <property type="component" value="Unassembled WGS sequence"/>
</dbReference>
<dbReference type="VEuPathDB" id="GiardiaDB:SS50377_26543"/>
<organism evidence="3">
    <name type="scientific">Spironucleus salmonicida</name>
    <dbReference type="NCBI Taxonomy" id="348837"/>
    <lineage>
        <taxon>Eukaryota</taxon>
        <taxon>Metamonada</taxon>
        <taxon>Diplomonadida</taxon>
        <taxon>Hexamitidae</taxon>
        <taxon>Hexamitinae</taxon>
        <taxon>Spironucleus</taxon>
    </lineage>
</organism>
<evidence type="ECO:0000313" key="5">
    <source>
        <dbReference type="Proteomes" id="UP000018208"/>
    </source>
</evidence>
<gene>
    <name evidence="3" type="ORF">SS50377_19114</name>
    <name evidence="4" type="ORF">SS50377_26543</name>
</gene>
<dbReference type="GO" id="GO:0005737">
    <property type="term" value="C:cytoplasm"/>
    <property type="evidence" value="ECO:0007669"/>
    <property type="project" value="TreeGrafter"/>
</dbReference>
<proteinExistence type="predicted"/>
<dbReference type="GO" id="GO:0005634">
    <property type="term" value="C:nucleus"/>
    <property type="evidence" value="ECO:0007669"/>
    <property type="project" value="TreeGrafter"/>
</dbReference>
<evidence type="ECO:0000259" key="2">
    <source>
        <dbReference type="PROSITE" id="PS50011"/>
    </source>
</evidence>
<feature type="binding site" evidence="1">
    <location>
        <position position="164"/>
    </location>
    <ligand>
        <name>ATP</name>
        <dbReference type="ChEBI" id="CHEBI:30616"/>
    </ligand>
</feature>
<dbReference type="SMART" id="SM00220">
    <property type="entry name" value="S_TKc"/>
    <property type="match status" value="1"/>
</dbReference>
<dbReference type="EMBL" id="KI546170">
    <property type="protein sequence ID" value="EST41397.1"/>
    <property type="molecule type" value="Genomic_DNA"/>
</dbReference>